<reference evidence="6" key="1">
    <citation type="submission" date="2020-12" db="EMBL/GenBank/DDBJ databases">
        <title>Marinomonas arctica sp. nov., a psychrotolerant bacterium isolated from the Arctic.</title>
        <authorList>
            <person name="Zhang Y."/>
        </authorList>
    </citation>
    <scope>NUCLEOTIDE SEQUENCE</scope>
    <source>
        <strain evidence="6">C1424</strain>
    </source>
</reference>
<evidence type="ECO:0000313" key="7">
    <source>
        <dbReference type="Proteomes" id="UP000628710"/>
    </source>
</evidence>
<evidence type="ECO:0000256" key="4">
    <source>
        <dbReference type="SAM" id="Phobius"/>
    </source>
</evidence>
<dbReference type="Pfam" id="PF00535">
    <property type="entry name" value="Glycos_transf_2"/>
    <property type="match status" value="1"/>
</dbReference>
<keyword evidence="4" id="KW-0472">Membrane</keyword>
<dbReference type="RefSeq" id="WP_199468659.1">
    <property type="nucleotide sequence ID" value="NZ_JAEMNX010000011.1"/>
</dbReference>
<gene>
    <name evidence="6" type="ORF">I8J31_11270</name>
</gene>
<evidence type="ECO:0000256" key="3">
    <source>
        <dbReference type="ARBA" id="ARBA00022679"/>
    </source>
</evidence>
<keyword evidence="2" id="KW-0328">Glycosyltransferase</keyword>
<feature type="domain" description="Glycosyltransferase 2-like" evidence="5">
    <location>
        <begin position="57"/>
        <end position="221"/>
    </location>
</feature>
<dbReference type="InterPro" id="IPR029044">
    <property type="entry name" value="Nucleotide-diphossugar_trans"/>
</dbReference>
<evidence type="ECO:0000313" key="6">
    <source>
        <dbReference type="EMBL" id="MBJ7538256.1"/>
    </source>
</evidence>
<organism evidence="6 7">
    <name type="scientific">Marinomonas transparens</name>
    <dbReference type="NCBI Taxonomy" id="2795388"/>
    <lineage>
        <taxon>Bacteria</taxon>
        <taxon>Pseudomonadati</taxon>
        <taxon>Pseudomonadota</taxon>
        <taxon>Gammaproteobacteria</taxon>
        <taxon>Oceanospirillales</taxon>
        <taxon>Oceanospirillaceae</taxon>
        <taxon>Marinomonas</taxon>
    </lineage>
</organism>
<dbReference type="EMBL" id="JAEMNX010000011">
    <property type="protein sequence ID" value="MBJ7538256.1"/>
    <property type="molecule type" value="Genomic_DNA"/>
</dbReference>
<evidence type="ECO:0000256" key="1">
    <source>
        <dbReference type="ARBA" id="ARBA00006739"/>
    </source>
</evidence>
<dbReference type="SUPFAM" id="SSF53448">
    <property type="entry name" value="Nucleotide-diphospho-sugar transferases"/>
    <property type="match status" value="1"/>
</dbReference>
<keyword evidence="4" id="KW-1133">Transmembrane helix</keyword>
<feature type="transmembrane region" description="Helical" evidence="4">
    <location>
        <begin position="303"/>
        <end position="322"/>
    </location>
</feature>
<dbReference type="CDD" id="cd06439">
    <property type="entry name" value="CESA_like_1"/>
    <property type="match status" value="1"/>
</dbReference>
<dbReference type="Gene3D" id="3.90.550.10">
    <property type="entry name" value="Spore Coat Polysaccharide Biosynthesis Protein SpsA, Chain A"/>
    <property type="match status" value="1"/>
</dbReference>
<keyword evidence="3" id="KW-0808">Transferase</keyword>
<dbReference type="PANTHER" id="PTHR43630">
    <property type="entry name" value="POLY-BETA-1,6-N-ACETYL-D-GLUCOSAMINE SYNTHASE"/>
    <property type="match status" value="1"/>
</dbReference>
<feature type="transmembrane region" description="Helical" evidence="4">
    <location>
        <begin position="328"/>
        <end position="349"/>
    </location>
</feature>
<evidence type="ECO:0000259" key="5">
    <source>
        <dbReference type="Pfam" id="PF00535"/>
    </source>
</evidence>
<protein>
    <submittedName>
        <fullName evidence="6">Glycosyltransferase family 2 protein</fullName>
    </submittedName>
</protein>
<feature type="transmembrane region" description="Helical" evidence="4">
    <location>
        <begin position="6"/>
        <end position="27"/>
    </location>
</feature>
<dbReference type="PANTHER" id="PTHR43630:SF1">
    <property type="entry name" value="POLY-BETA-1,6-N-ACETYL-D-GLUCOSAMINE SYNTHASE"/>
    <property type="match status" value="1"/>
</dbReference>
<sequence length="386" mass="43629">MAIILFISIFSLSALVILYHHFGYPVMLKYLVKKKTSQHIEQKSASLSTKEYPSIALVIPVYNEANAIAEKVRNLAFLDYPLDKLQVHLIFDGCTDHSYELAHQALQEPMCKTLSCELHNESVNRGKLAQLNQLIPNLEADIIALSDVTALLSIDALQIAAGHFANKDVGAVCATYRFLSNGEQQETAYWQYQTAIKLRESLLGSTLGAHGAFYLFRKALFNGLPSDTINDDFILPCQIIKQSQRVIYDDNMVAVEIEPSDLEQDFKRRVRISAGNFQQSIRLSSLLHPKHGITAFMFFSCKWIRPFIPVFFIAALLSSYFMSLESIWFAPCFYGQIGIYFLVLAQHLLKSNNHILIKLHYLVTGHLLSLIGAVKYITGAYNAPWR</sequence>
<evidence type="ECO:0000256" key="2">
    <source>
        <dbReference type="ARBA" id="ARBA00022676"/>
    </source>
</evidence>
<name>A0A934N6P7_9GAMM</name>
<comment type="caution">
    <text evidence="6">The sequence shown here is derived from an EMBL/GenBank/DDBJ whole genome shotgun (WGS) entry which is preliminary data.</text>
</comment>
<feature type="transmembrane region" description="Helical" evidence="4">
    <location>
        <begin position="361"/>
        <end position="381"/>
    </location>
</feature>
<proteinExistence type="inferred from homology"/>
<accession>A0A934N6P7</accession>
<dbReference type="AlphaFoldDB" id="A0A934N6P7"/>
<dbReference type="InterPro" id="IPR001173">
    <property type="entry name" value="Glyco_trans_2-like"/>
</dbReference>
<comment type="similarity">
    <text evidence="1">Belongs to the glycosyltransferase 2 family.</text>
</comment>
<keyword evidence="7" id="KW-1185">Reference proteome</keyword>
<dbReference type="Proteomes" id="UP000628710">
    <property type="component" value="Unassembled WGS sequence"/>
</dbReference>
<keyword evidence="4" id="KW-0812">Transmembrane</keyword>
<dbReference type="GO" id="GO:0016757">
    <property type="term" value="F:glycosyltransferase activity"/>
    <property type="evidence" value="ECO:0007669"/>
    <property type="project" value="UniProtKB-KW"/>
</dbReference>